<dbReference type="OrthoDB" id="432299at2759"/>
<gene>
    <name evidence="17" type="primary">LOC111104193</name>
</gene>
<dbReference type="SUPFAM" id="SSF63380">
    <property type="entry name" value="Riboflavin synthase domain-like"/>
    <property type="match status" value="1"/>
</dbReference>
<dbReference type="GO" id="GO:0006801">
    <property type="term" value="P:superoxide metabolic process"/>
    <property type="evidence" value="ECO:0007669"/>
    <property type="project" value="TreeGrafter"/>
</dbReference>
<dbReference type="KEGG" id="cvn:111104193"/>
<dbReference type="Gene3D" id="2.60.40.790">
    <property type="match status" value="1"/>
</dbReference>
<evidence type="ECO:0000256" key="9">
    <source>
        <dbReference type="ARBA" id="ARBA00030883"/>
    </source>
</evidence>
<dbReference type="InterPro" id="IPR001433">
    <property type="entry name" value="OxRdtase_FAD/NAD-bd"/>
</dbReference>
<comment type="similarity">
    <text evidence="1">Belongs to the flavoprotein pyridine nucleotide cytochrome reductase family.</text>
</comment>
<evidence type="ECO:0000256" key="6">
    <source>
        <dbReference type="ARBA" id="ARBA00023002"/>
    </source>
</evidence>
<dbReference type="SUPFAM" id="SSF49764">
    <property type="entry name" value="HSP20-like chaperones"/>
    <property type="match status" value="1"/>
</dbReference>
<organism evidence="16 17">
    <name type="scientific">Crassostrea virginica</name>
    <name type="common">Eastern oyster</name>
    <dbReference type="NCBI Taxonomy" id="6565"/>
    <lineage>
        <taxon>Eukaryota</taxon>
        <taxon>Metazoa</taxon>
        <taxon>Spiralia</taxon>
        <taxon>Lophotrochozoa</taxon>
        <taxon>Mollusca</taxon>
        <taxon>Bivalvia</taxon>
        <taxon>Autobranchia</taxon>
        <taxon>Pteriomorphia</taxon>
        <taxon>Ostreida</taxon>
        <taxon>Ostreoidea</taxon>
        <taxon>Ostreidae</taxon>
        <taxon>Crassostrea</taxon>
    </lineage>
</organism>
<dbReference type="Gene3D" id="3.40.50.80">
    <property type="entry name" value="Nucleotide-binding domain of ferredoxin-NADP reductase (FNR) module"/>
    <property type="match status" value="1"/>
</dbReference>
<feature type="region of interest" description="Disordered" evidence="12">
    <location>
        <begin position="20"/>
        <end position="39"/>
    </location>
</feature>
<dbReference type="InterPro" id="IPR008333">
    <property type="entry name" value="Cbr1-like_FAD-bd_dom"/>
</dbReference>
<evidence type="ECO:0000256" key="2">
    <source>
        <dbReference type="ARBA" id="ARBA00012011"/>
    </source>
</evidence>
<dbReference type="Pfam" id="PF00173">
    <property type="entry name" value="Cyt-b5"/>
    <property type="match status" value="1"/>
</dbReference>
<dbReference type="SMART" id="SM01117">
    <property type="entry name" value="Cyt-b5"/>
    <property type="match status" value="1"/>
</dbReference>
<dbReference type="InterPro" id="IPR017938">
    <property type="entry name" value="Riboflavin_synthase-like_b-brl"/>
</dbReference>
<dbReference type="InterPro" id="IPR039261">
    <property type="entry name" value="FNR_nucleotide-bd"/>
</dbReference>
<name>A0A8B8AQG0_CRAVI</name>
<evidence type="ECO:0000259" key="15">
    <source>
        <dbReference type="PROSITE" id="PS51384"/>
    </source>
</evidence>
<feature type="domain" description="Cytochrome b5 heme-binding" evidence="13">
    <location>
        <begin position="97"/>
        <end position="173"/>
    </location>
</feature>
<dbReference type="GO" id="GO:0090524">
    <property type="term" value="F:cytochrome-b5 reductase activity, acting on NADH"/>
    <property type="evidence" value="ECO:0007669"/>
    <property type="project" value="UniProtKB-EC"/>
</dbReference>
<dbReference type="GO" id="GO:0020037">
    <property type="term" value="F:heme binding"/>
    <property type="evidence" value="ECO:0007669"/>
    <property type="project" value="InterPro"/>
</dbReference>
<dbReference type="Pfam" id="PF00970">
    <property type="entry name" value="FAD_binding_6"/>
    <property type="match status" value="1"/>
</dbReference>
<sequence length="580" mass="65321">MSQKPGCCFLGCLFQLCSSKSQEKSKKGSPTPSSSSLDFKMAGKDFLQPSFPALNSQQRLSDAKGRNKVELKPGRSLMDWIRLGRSGEDLTGVGGKVLEVDVEELAKHNQKNDAWIALRGKVYNITPYMEYHPGGEEELMRGAGIEGTQLFDEVHKWVNYESMLEKCFVGKLKSTTPVHRRVSLLKNLEQGGLPVVNKSLAKTNSADSKNGPVPPPSFKVPESPSVPKFDWFQTKTNVTLVVYTKWKLMKPEFVVIDRQGNNFLATLYIEDFIYYLHIELAEAISLNYEVKVNKDTGKTDIILTKEKPEQQWPSLGKHLEKHNRHVKVKDQAIEYRTCCVESVSQVTHDSKLLCLALPEGTRMCVPVGHHVHIRHKVSGMEVVRSYTAVLPTLTGEQGIRVKAGTVIYLMIKIYKHGALTPWIDSLKEGDPVKVSTFTGDFNEDRLSVCQNLVMFAAGTGFTPMVRLIHRSLEDPKSSLNVRLVFFNKKFEDILWYDQLQSLAEKHDRFSCDYILSEADSNWSGKTGRITLDLMKASLPQQTEKSNLLTCACGPTPFTNLVTQFSKELGYSEREYHAFQG</sequence>
<dbReference type="FunFam" id="3.40.50.80:FF:000021">
    <property type="entry name" value="Cytochrome b5 reductase 4"/>
    <property type="match status" value="1"/>
</dbReference>
<keyword evidence="16" id="KW-1185">Reference proteome</keyword>
<dbReference type="GeneID" id="111104193"/>
<dbReference type="InterPro" id="IPR017927">
    <property type="entry name" value="FAD-bd_FR_type"/>
</dbReference>
<keyword evidence="7" id="KW-0408">Iron</keyword>
<evidence type="ECO:0000256" key="12">
    <source>
        <dbReference type="SAM" id="MobiDB-lite"/>
    </source>
</evidence>
<protein>
    <recommendedName>
        <fullName evidence="3">Cytochrome b5 reductase 4</fullName>
        <ecNumber evidence="2">1.6.2.2</ecNumber>
    </recommendedName>
    <alternativeName>
        <fullName evidence="10">Flavohemoprotein b5/b5R</fullName>
    </alternativeName>
    <alternativeName>
        <fullName evidence="9">cb5/cb5R</fullName>
    </alternativeName>
</protein>
<evidence type="ECO:0000256" key="4">
    <source>
        <dbReference type="ARBA" id="ARBA00022617"/>
    </source>
</evidence>
<dbReference type="PROSITE" id="PS00191">
    <property type="entry name" value="CYTOCHROME_B5_1"/>
    <property type="match status" value="1"/>
</dbReference>
<evidence type="ECO:0000256" key="1">
    <source>
        <dbReference type="ARBA" id="ARBA00006105"/>
    </source>
</evidence>
<dbReference type="Gene3D" id="3.10.120.10">
    <property type="entry name" value="Cytochrome b5-like heme/steroid binding domain"/>
    <property type="match status" value="1"/>
</dbReference>
<feature type="domain" description="CS" evidence="14">
    <location>
        <begin position="224"/>
        <end position="316"/>
    </location>
</feature>
<evidence type="ECO:0000259" key="14">
    <source>
        <dbReference type="PROSITE" id="PS51203"/>
    </source>
</evidence>
<dbReference type="PROSITE" id="PS51203">
    <property type="entry name" value="CS"/>
    <property type="match status" value="1"/>
</dbReference>
<dbReference type="InterPro" id="IPR018506">
    <property type="entry name" value="Cyt_B5_heme-BS"/>
</dbReference>
<keyword evidence="5" id="KW-0479">Metal-binding</keyword>
<dbReference type="AlphaFoldDB" id="A0A8B8AQG0"/>
<dbReference type="InterPro" id="IPR008978">
    <property type="entry name" value="HSP20-like_chaperone"/>
</dbReference>
<dbReference type="PROSITE" id="PS50255">
    <property type="entry name" value="CYTOCHROME_B5_2"/>
    <property type="match status" value="1"/>
</dbReference>
<dbReference type="Proteomes" id="UP000694844">
    <property type="component" value="Chromosome 7"/>
</dbReference>
<dbReference type="InterPro" id="IPR036400">
    <property type="entry name" value="Cyt_B5-like_heme/steroid_sf"/>
</dbReference>
<keyword evidence="8" id="KW-0520">NAD</keyword>
<keyword evidence="6" id="KW-0560">Oxidoreductase</keyword>
<dbReference type="FunFam" id="3.10.120.10:FF:000001">
    <property type="entry name" value="Cytochrome b5 reductase 4"/>
    <property type="match status" value="1"/>
</dbReference>
<reference evidence="17" key="1">
    <citation type="submission" date="2025-08" db="UniProtKB">
        <authorList>
            <consortium name="RefSeq"/>
        </authorList>
    </citation>
    <scope>IDENTIFICATION</scope>
    <source>
        <tissue evidence="17">Whole sample</tissue>
    </source>
</reference>
<dbReference type="InterPro" id="IPR051872">
    <property type="entry name" value="Cytochrome_b5/Flavoprotein_Rdt"/>
</dbReference>
<dbReference type="SUPFAM" id="SSF55856">
    <property type="entry name" value="Cytochrome b5-like heme/steroid binding domain"/>
    <property type="match status" value="1"/>
</dbReference>
<evidence type="ECO:0000256" key="11">
    <source>
        <dbReference type="ARBA" id="ARBA00047682"/>
    </source>
</evidence>
<evidence type="ECO:0000256" key="5">
    <source>
        <dbReference type="ARBA" id="ARBA00022723"/>
    </source>
</evidence>
<dbReference type="InterPro" id="IPR007052">
    <property type="entry name" value="CS_dom"/>
</dbReference>
<keyword evidence="4" id="KW-0349">Heme</keyword>
<dbReference type="GO" id="GO:0005783">
    <property type="term" value="C:endoplasmic reticulum"/>
    <property type="evidence" value="ECO:0007669"/>
    <property type="project" value="TreeGrafter"/>
</dbReference>
<evidence type="ECO:0000313" key="16">
    <source>
        <dbReference type="Proteomes" id="UP000694844"/>
    </source>
</evidence>
<comment type="catalytic activity">
    <reaction evidence="11">
        <text>2 Fe(III)-[cytochrome b5] + NADH = 2 Fe(II)-[cytochrome b5] + NAD(+) + H(+)</text>
        <dbReference type="Rhea" id="RHEA:46680"/>
        <dbReference type="Rhea" id="RHEA-COMP:10438"/>
        <dbReference type="Rhea" id="RHEA-COMP:10439"/>
        <dbReference type="ChEBI" id="CHEBI:15378"/>
        <dbReference type="ChEBI" id="CHEBI:29033"/>
        <dbReference type="ChEBI" id="CHEBI:29034"/>
        <dbReference type="ChEBI" id="CHEBI:57540"/>
        <dbReference type="ChEBI" id="CHEBI:57945"/>
        <dbReference type="EC" id="1.6.2.2"/>
    </reaction>
</comment>
<dbReference type="PROSITE" id="PS51384">
    <property type="entry name" value="FAD_FR"/>
    <property type="match status" value="1"/>
</dbReference>
<dbReference type="InterPro" id="IPR001199">
    <property type="entry name" value="Cyt_B5-like_heme/steroid-bd"/>
</dbReference>
<dbReference type="EC" id="1.6.2.2" evidence="2"/>
<dbReference type="PANTHER" id="PTHR46237:SF1">
    <property type="entry name" value="CYTOCHROME B5 REDUCTASE 4"/>
    <property type="match status" value="1"/>
</dbReference>
<evidence type="ECO:0000256" key="10">
    <source>
        <dbReference type="ARBA" id="ARBA00031842"/>
    </source>
</evidence>
<dbReference type="SUPFAM" id="SSF52343">
    <property type="entry name" value="Ferredoxin reductase-like, C-terminal NADP-linked domain"/>
    <property type="match status" value="1"/>
</dbReference>
<proteinExistence type="inferred from homology"/>
<evidence type="ECO:0000259" key="13">
    <source>
        <dbReference type="PROSITE" id="PS50255"/>
    </source>
</evidence>
<dbReference type="Pfam" id="PF00175">
    <property type="entry name" value="NAD_binding_1"/>
    <property type="match status" value="1"/>
</dbReference>
<dbReference type="GO" id="GO:0046872">
    <property type="term" value="F:metal ion binding"/>
    <property type="evidence" value="ECO:0007669"/>
    <property type="project" value="UniProtKB-KW"/>
</dbReference>
<dbReference type="CDD" id="cd06183">
    <property type="entry name" value="cyt_b5_reduct_like"/>
    <property type="match status" value="1"/>
</dbReference>
<evidence type="ECO:0000313" key="17">
    <source>
        <dbReference type="RefSeq" id="XP_022293727.1"/>
    </source>
</evidence>
<accession>A0A8B8AQG0</accession>
<dbReference type="RefSeq" id="XP_022293727.1">
    <property type="nucleotide sequence ID" value="XM_022438019.1"/>
</dbReference>
<dbReference type="Gene3D" id="2.40.30.10">
    <property type="entry name" value="Translation factors"/>
    <property type="match status" value="1"/>
</dbReference>
<feature type="domain" description="FAD-binding FR-type" evidence="15">
    <location>
        <begin position="333"/>
        <end position="444"/>
    </location>
</feature>
<evidence type="ECO:0000256" key="3">
    <source>
        <dbReference type="ARBA" id="ARBA00022339"/>
    </source>
</evidence>
<dbReference type="FunFam" id="2.60.40.790:FF:000019">
    <property type="entry name" value="cytochrome b5 reductase 4 isoform X1"/>
    <property type="match status" value="1"/>
</dbReference>
<dbReference type="PANTHER" id="PTHR46237">
    <property type="entry name" value="CYTOCHROME B5 REDUCTASE 4 FAMILY MEMBER"/>
    <property type="match status" value="1"/>
</dbReference>
<evidence type="ECO:0000256" key="7">
    <source>
        <dbReference type="ARBA" id="ARBA00023004"/>
    </source>
</evidence>
<dbReference type="PRINTS" id="PR00406">
    <property type="entry name" value="CYTB5RDTASE"/>
</dbReference>
<evidence type="ECO:0000256" key="8">
    <source>
        <dbReference type="ARBA" id="ARBA00023027"/>
    </source>
</evidence>